<evidence type="ECO:0000313" key="4">
    <source>
        <dbReference type="Proteomes" id="UP000005019"/>
    </source>
</evidence>
<organism evidence="3 4">
    <name type="scientific">Methyloversatilis universalis (strain ATCC BAA-1314 / DSM 25237 / JCM 13912 / CCUG 52030 / FAM5)</name>
    <dbReference type="NCBI Taxonomy" id="1000565"/>
    <lineage>
        <taxon>Bacteria</taxon>
        <taxon>Pseudomonadati</taxon>
        <taxon>Pseudomonadota</taxon>
        <taxon>Betaproteobacteria</taxon>
        <taxon>Nitrosomonadales</taxon>
        <taxon>Sterolibacteriaceae</taxon>
        <taxon>Methyloversatilis</taxon>
    </lineage>
</organism>
<dbReference type="Proteomes" id="UP000005019">
    <property type="component" value="Unassembled WGS sequence"/>
</dbReference>
<dbReference type="RefSeq" id="WP_008064363.1">
    <property type="nucleotide sequence ID" value="NZ_AFHG01000059.1"/>
</dbReference>
<dbReference type="InterPro" id="IPR028098">
    <property type="entry name" value="Glyco_trans_4-like_N"/>
</dbReference>
<evidence type="ECO:0000259" key="2">
    <source>
        <dbReference type="Pfam" id="PF13439"/>
    </source>
</evidence>
<dbReference type="GO" id="GO:0016758">
    <property type="term" value="F:hexosyltransferase activity"/>
    <property type="evidence" value="ECO:0007669"/>
    <property type="project" value="TreeGrafter"/>
</dbReference>
<reference evidence="3 4" key="1">
    <citation type="journal article" date="2011" name="J. Bacteriol.">
        <title>Genome sequence of Methyloversatilis universalis FAM5T, a methylotrophic representative of the order Rhodocyclales.</title>
        <authorList>
            <person name="Kittichotirat W."/>
            <person name="Good N.M."/>
            <person name="Hall R."/>
            <person name="Bringel F."/>
            <person name="Lajus A."/>
            <person name="Medigue C."/>
            <person name="Smalley N.E."/>
            <person name="Beck D."/>
            <person name="Bumgarner R."/>
            <person name="Vuilleumier S."/>
            <person name="Kalyuzhnaya M.G."/>
        </authorList>
    </citation>
    <scope>NUCLEOTIDE SEQUENCE [LARGE SCALE GENOMIC DNA]</scope>
    <source>
        <strain evidence="4">ATCC BAA-1314 / JCM 13912 / FAM5</strain>
    </source>
</reference>
<dbReference type="AlphaFoldDB" id="F5RHG8"/>
<dbReference type="PANTHER" id="PTHR45947:SF3">
    <property type="entry name" value="SULFOQUINOVOSYL TRANSFERASE SQD2"/>
    <property type="match status" value="1"/>
</dbReference>
<dbReference type="Gene3D" id="3.40.50.2000">
    <property type="entry name" value="Glycogen Phosphorylase B"/>
    <property type="match status" value="2"/>
</dbReference>
<comment type="caution">
    <text evidence="3">The sequence shown here is derived from an EMBL/GenBank/DDBJ whole genome shotgun (WGS) entry which is preliminary data.</text>
</comment>
<dbReference type="Pfam" id="PF00534">
    <property type="entry name" value="Glycos_transf_1"/>
    <property type="match status" value="1"/>
</dbReference>
<evidence type="ECO:0000313" key="3">
    <source>
        <dbReference type="EMBL" id="EGK69800.1"/>
    </source>
</evidence>
<proteinExistence type="predicted"/>
<dbReference type="STRING" id="1000565.METUNv1_03765"/>
<name>F5RHG8_METUF</name>
<gene>
    <name evidence="3" type="ORF">METUNv1_03765</name>
</gene>
<keyword evidence="4" id="KW-1185">Reference proteome</keyword>
<accession>F5RHG8</accession>
<evidence type="ECO:0000259" key="1">
    <source>
        <dbReference type="Pfam" id="PF00534"/>
    </source>
</evidence>
<dbReference type="EMBL" id="AFHG01000059">
    <property type="protein sequence ID" value="EGK69800.1"/>
    <property type="molecule type" value="Genomic_DNA"/>
</dbReference>
<dbReference type="CDD" id="cd03801">
    <property type="entry name" value="GT4_PimA-like"/>
    <property type="match status" value="1"/>
</dbReference>
<dbReference type="PANTHER" id="PTHR45947">
    <property type="entry name" value="SULFOQUINOVOSYL TRANSFERASE SQD2"/>
    <property type="match status" value="1"/>
</dbReference>
<feature type="domain" description="Glycosyl transferase family 1" evidence="1">
    <location>
        <begin position="199"/>
        <end position="354"/>
    </location>
</feature>
<keyword evidence="3" id="KW-0808">Transferase</keyword>
<dbReference type="Pfam" id="PF13439">
    <property type="entry name" value="Glyco_transf_4"/>
    <property type="match status" value="1"/>
</dbReference>
<feature type="domain" description="Glycosyltransferase subfamily 4-like N-terminal" evidence="2">
    <location>
        <begin position="25"/>
        <end position="188"/>
    </location>
</feature>
<protein>
    <submittedName>
        <fullName evidence="3">Glycosyl transferase group 1</fullName>
    </submittedName>
</protein>
<dbReference type="InterPro" id="IPR050194">
    <property type="entry name" value="Glycosyltransferase_grp1"/>
</dbReference>
<dbReference type="OrthoDB" id="8555507at2"/>
<dbReference type="InterPro" id="IPR001296">
    <property type="entry name" value="Glyco_trans_1"/>
</dbReference>
<sequence length="393" mass="42730">MSTHLAAAGDRRYLVITELFQPTKGGTAVWFDEVYRRLGGAGTHILTADVPGAEEHDRASPNTVHRLGLKRYPWIRPESLPVYVEFFLKALSVGLRHPIEQIHAGRVLPEGLVAVRAARLLRKPVVIYAHGEEITTWRQPRRIKGMREAYCSADLVIANSTFTRDLLLDLGVLPERIVIINPGVDTERFRPGLDGSHLRASLGLGPQSKLVLSVGRLSRRKSFDHVMQAIPELVKRGLDVHHAVIGKGEDADYLAGLRAASPTPERIHLLGGVGADDLPLWYAASDLFAMPNRDIGADTEGFGMVYIEAAACGRASLAGNTGGTGSAVLDGVTGLRCEGDSVPAIADALFRLLDPASRFGAECAARAQARAHEEFSWHAVMRKTLEHCSQLGR</sequence>
<dbReference type="SUPFAM" id="SSF53756">
    <property type="entry name" value="UDP-Glycosyltransferase/glycogen phosphorylase"/>
    <property type="match status" value="1"/>
</dbReference>
<dbReference type="eggNOG" id="COG0438">
    <property type="taxonomic scope" value="Bacteria"/>
</dbReference>